<feature type="compositionally biased region" description="Basic and acidic residues" evidence="1">
    <location>
        <begin position="356"/>
        <end position="366"/>
    </location>
</feature>
<evidence type="ECO:0000313" key="3">
    <source>
        <dbReference type="Proteomes" id="UP001151760"/>
    </source>
</evidence>
<proteinExistence type="predicted"/>
<name>A0ABQ5C5V4_9ASTR</name>
<organism evidence="2 3">
    <name type="scientific">Tanacetum coccineum</name>
    <dbReference type="NCBI Taxonomy" id="301880"/>
    <lineage>
        <taxon>Eukaryota</taxon>
        <taxon>Viridiplantae</taxon>
        <taxon>Streptophyta</taxon>
        <taxon>Embryophyta</taxon>
        <taxon>Tracheophyta</taxon>
        <taxon>Spermatophyta</taxon>
        <taxon>Magnoliopsida</taxon>
        <taxon>eudicotyledons</taxon>
        <taxon>Gunneridae</taxon>
        <taxon>Pentapetalae</taxon>
        <taxon>asterids</taxon>
        <taxon>campanulids</taxon>
        <taxon>Asterales</taxon>
        <taxon>Asteraceae</taxon>
        <taxon>Asteroideae</taxon>
        <taxon>Anthemideae</taxon>
        <taxon>Anthemidinae</taxon>
        <taxon>Tanacetum</taxon>
    </lineage>
</organism>
<feature type="compositionally biased region" description="Basic and acidic residues" evidence="1">
    <location>
        <begin position="403"/>
        <end position="416"/>
    </location>
</feature>
<reference evidence="2" key="2">
    <citation type="submission" date="2022-01" db="EMBL/GenBank/DDBJ databases">
        <authorList>
            <person name="Yamashiro T."/>
            <person name="Shiraishi A."/>
            <person name="Satake H."/>
            <person name="Nakayama K."/>
        </authorList>
    </citation>
    <scope>NUCLEOTIDE SEQUENCE</scope>
</reference>
<sequence length="479" mass="53251">MVEENIPAPTRTDEQLVPVNARLPIGKRNLLMDLQKKQKNQIFRLSQFWKTLTMDTKSGINSFQLDELWFTLDADLIRGALGITPKDSAHPFVAPPASDLPILAMENYSIHDQPMLNRQDFWFTKLIICYLGGRHNIHKRPQSPLHIMADDYSLGNLKFVPKGELDEKYLDMAARKPRQATTVTNEEGGKKRKAPPAGKSKKPAPTKQPAPAKQTKPVKEKTFKPSPSKKIRKGKVIKVRKGKRYDHLVNEEDEEPQPASEPQVEDDEYNLQRGIQMSLESFQAPVGGVAIREPDSGIIRKLPEIKGKGKGIATDEQAAQSFLDLQKPKTKEPRDDTSMNVVCDTPSPADADTGADTEKSNSEADTKILNVGEEQGEDDFNTVALEERIVKLDEGQAGSDLGKTPESRPPPERVLMEEDQAGSNPGQSHVVQAGPNPEPMYEDFVATVYPQVHESLKLTTEEHVHIENTPSSSGTLSHQ</sequence>
<feature type="compositionally biased region" description="Basic residues" evidence="1">
    <location>
        <begin position="227"/>
        <end position="244"/>
    </location>
</feature>
<keyword evidence="3" id="KW-1185">Reference proteome</keyword>
<feature type="region of interest" description="Disordered" evidence="1">
    <location>
        <begin position="308"/>
        <end position="443"/>
    </location>
</feature>
<gene>
    <name evidence="2" type="ORF">Tco_0891283</name>
</gene>
<feature type="compositionally biased region" description="Polar residues" evidence="1">
    <location>
        <begin position="421"/>
        <end position="430"/>
    </location>
</feature>
<dbReference type="Proteomes" id="UP001151760">
    <property type="component" value="Unassembled WGS sequence"/>
</dbReference>
<evidence type="ECO:0000256" key="1">
    <source>
        <dbReference type="SAM" id="MobiDB-lite"/>
    </source>
</evidence>
<reference evidence="2" key="1">
    <citation type="journal article" date="2022" name="Int. J. Mol. Sci.">
        <title>Draft Genome of Tanacetum Coccineum: Genomic Comparison of Closely Related Tanacetum-Family Plants.</title>
        <authorList>
            <person name="Yamashiro T."/>
            <person name="Shiraishi A."/>
            <person name="Nakayama K."/>
            <person name="Satake H."/>
        </authorList>
    </citation>
    <scope>NUCLEOTIDE SEQUENCE</scope>
</reference>
<feature type="compositionally biased region" description="Low complexity" evidence="1">
    <location>
        <begin position="205"/>
        <end position="215"/>
    </location>
</feature>
<feature type="compositionally biased region" description="Basic and acidic residues" evidence="1">
    <location>
        <begin position="385"/>
        <end position="394"/>
    </location>
</feature>
<comment type="caution">
    <text evidence="2">The sequence shown here is derived from an EMBL/GenBank/DDBJ whole genome shotgun (WGS) entry which is preliminary data.</text>
</comment>
<accession>A0ABQ5C5V4</accession>
<feature type="compositionally biased region" description="Basic residues" evidence="1">
    <location>
        <begin position="190"/>
        <end position="204"/>
    </location>
</feature>
<protein>
    <submittedName>
        <fullName evidence="2">Uncharacterized protein</fullName>
    </submittedName>
</protein>
<feature type="region of interest" description="Disordered" evidence="1">
    <location>
        <begin position="459"/>
        <end position="479"/>
    </location>
</feature>
<evidence type="ECO:0000313" key="2">
    <source>
        <dbReference type="EMBL" id="GJT21346.1"/>
    </source>
</evidence>
<dbReference type="EMBL" id="BQNB010013881">
    <property type="protein sequence ID" value="GJT21346.1"/>
    <property type="molecule type" value="Genomic_DNA"/>
</dbReference>
<feature type="compositionally biased region" description="Polar residues" evidence="1">
    <location>
        <begin position="468"/>
        <end position="479"/>
    </location>
</feature>
<feature type="compositionally biased region" description="Basic and acidic residues" evidence="1">
    <location>
        <begin position="326"/>
        <end position="337"/>
    </location>
</feature>
<feature type="region of interest" description="Disordered" evidence="1">
    <location>
        <begin position="172"/>
        <end position="267"/>
    </location>
</feature>